<evidence type="ECO:0000259" key="6">
    <source>
        <dbReference type="PROSITE" id="PS51471"/>
    </source>
</evidence>
<organism evidence="7">
    <name type="scientific">marine metagenome</name>
    <dbReference type="NCBI Taxonomy" id="408172"/>
    <lineage>
        <taxon>unclassified sequences</taxon>
        <taxon>metagenomes</taxon>
        <taxon>ecological metagenomes</taxon>
    </lineage>
</organism>
<sequence length="204" mass="23197">MEMIFHDPLIFTLKGVLTDEECQHFIEIAADNMKRSKVSGYDDQEERKDGLDNRRTSSNCWVGHTQDSVTLAVANRIAELVQIPSSHAESFQVLHYENSQEYQPHLDTFDPDDKGYLPYLKNGGQRVVTAIAYLSDVIKGGETSFPNLEKIVSPERGKIVVFHLCKKGTLEPNPNALHGGMPVLEGEKWAFNLWFRHEELIKKI</sequence>
<evidence type="ECO:0000256" key="3">
    <source>
        <dbReference type="ARBA" id="ARBA00022964"/>
    </source>
</evidence>
<dbReference type="Gene3D" id="2.60.120.620">
    <property type="entry name" value="q2cbj1_9rhob like domain"/>
    <property type="match status" value="1"/>
</dbReference>
<dbReference type="EMBL" id="UINC01080236">
    <property type="protein sequence ID" value="SVC22991.1"/>
    <property type="molecule type" value="Genomic_DNA"/>
</dbReference>
<evidence type="ECO:0000256" key="2">
    <source>
        <dbReference type="ARBA" id="ARBA00022723"/>
    </source>
</evidence>
<keyword evidence="2" id="KW-0479">Metal-binding</keyword>
<evidence type="ECO:0000256" key="5">
    <source>
        <dbReference type="ARBA" id="ARBA00023004"/>
    </source>
</evidence>
<evidence type="ECO:0000256" key="4">
    <source>
        <dbReference type="ARBA" id="ARBA00023002"/>
    </source>
</evidence>
<protein>
    <recommendedName>
        <fullName evidence="6">Fe2OG dioxygenase domain-containing protein</fullName>
    </recommendedName>
</protein>
<dbReference type="GO" id="GO:0031418">
    <property type="term" value="F:L-ascorbic acid binding"/>
    <property type="evidence" value="ECO:0007669"/>
    <property type="project" value="InterPro"/>
</dbReference>
<dbReference type="InterPro" id="IPR045054">
    <property type="entry name" value="P4HA-like"/>
</dbReference>
<keyword evidence="3" id="KW-0223">Dioxygenase</keyword>
<accession>A0A382KJX4</accession>
<keyword evidence="4" id="KW-0560">Oxidoreductase</keyword>
<proteinExistence type="predicted"/>
<gene>
    <name evidence="7" type="ORF">METZ01_LOCUS275845</name>
</gene>
<evidence type="ECO:0000313" key="7">
    <source>
        <dbReference type="EMBL" id="SVC22991.1"/>
    </source>
</evidence>
<comment type="cofactor">
    <cofactor evidence="1">
        <name>L-ascorbate</name>
        <dbReference type="ChEBI" id="CHEBI:38290"/>
    </cofactor>
</comment>
<dbReference type="AlphaFoldDB" id="A0A382KJX4"/>
<feature type="domain" description="Fe2OG dioxygenase" evidence="6">
    <location>
        <begin position="87"/>
        <end position="197"/>
    </location>
</feature>
<evidence type="ECO:0000256" key="1">
    <source>
        <dbReference type="ARBA" id="ARBA00001961"/>
    </source>
</evidence>
<name>A0A382KJX4_9ZZZZ</name>
<dbReference type="InterPro" id="IPR044862">
    <property type="entry name" value="Pro_4_hyd_alph_FE2OG_OXY"/>
</dbReference>
<dbReference type="PROSITE" id="PS51471">
    <property type="entry name" value="FE2OG_OXY"/>
    <property type="match status" value="1"/>
</dbReference>
<dbReference type="InterPro" id="IPR006620">
    <property type="entry name" value="Pro_4_hyd_alph"/>
</dbReference>
<dbReference type="Pfam" id="PF13640">
    <property type="entry name" value="2OG-FeII_Oxy_3"/>
    <property type="match status" value="1"/>
</dbReference>
<dbReference type="PANTHER" id="PTHR10869">
    <property type="entry name" value="PROLYL 4-HYDROXYLASE ALPHA SUBUNIT"/>
    <property type="match status" value="1"/>
</dbReference>
<dbReference type="GO" id="GO:0005506">
    <property type="term" value="F:iron ion binding"/>
    <property type="evidence" value="ECO:0007669"/>
    <property type="project" value="InterPro"/>
</dbReference>
<dbReference type="PANTHER" id="PTHR10869:SF246">
    <property type="entry name" value="TRANSMEMBRANE PROLYL 4-HYDROXYLASE"/>
    <property type="match status" value="1"/>
</dbReference>
<dbReference type="GO" id="GO:0005783">
    <property type="term" value="C:endoplasmic reticulum"/>
    <property type="evidence" value="ECO:0007669"/>
    <property type="project" value="TreeGrafter"/>
</dbReference>
<reference evidence="7" key="1">
    <citation type="submission" date="2018-05" db="EMBL/GenBank/DDBJ databases">
        <authorList>
            <person name="Lanie J.A."/>
            <person name="Ng W.-L."/>
            <person name="Kazmierczak K.M."/>
            <person name="Andrzejewski T.M."/>
            <person name="Davidsen T.M."/>
            <person name="Wayne K.J."/>
            <person name="Tettelin H."/>
            <person name="Glass J.I."/>
            <person name="Rusch D."/>
            <person name="Podicherti R."/>
            <person name="Tsui H.-C.T."/>
            <person name="Winkler M.E."/>
        </authorList>
    </citation>
    <scope>NUCLEOTIDE SEQUENCE</scope>
</reference>
<dbReference type="SMART" id="SM00702">
    <property type="entry name" value="P4Hc"/>
    <property type="match status" value="1"/>
</dbReference>
<dbReference type="GO" id="GO:0004656">
    <property type="term" value="F:procollagen-proline 4-dioxygenase activity"/>
    <property type="evidence" value="ECO:0007669"/>
    <property type="project" value="TreeGrafter"/>
</dbReference>
<dbReference type="InterPro" id="IPR005123">
    <property type="entry name" value="Oxoglu/Fe-dep_dioxygenase_dom"/>
</dbReference>
<keyword evidence="5" id="KW-0408">Iron</keyword>